<organism evidence="2 3">
    <name type="scientific">Polychaeton citri CBS 116435</name>
    <dbReference type="NCBI Taxonomy" id="1314669"/>
    <lineage>
        <taxon>Eukaryota</taxon>
        <taxon>Fungi</taxon>
        <taxon>Dikarya</taxon>
        <taxon>Ascomycota</taxon>
        <taxon>Pezizomycotina</taxon>
        <taxon>Dothideomycetes</taxon>
        <taxon>Dothideomycetidae</taxon>
        <taxon>Capnodiales</taxon>
        <taxon>Capnodiaceae</taxon>
        <taxon>Polychaeton</taxon>
    </lineage>
</organism>
<evidence type="ECO:0000256" key="1">
    <source>
        <dbReference type="SAM" id="MobiDB-lite"/>
    </source>
</evidence>
<evidence type="ECO:0000313" key="2">
    <source>
        <dbReference type="EMBL" id="KAF2724263.1"/>
    </source>
</evidence>
<name>A0A9P4QBQ4_9PEZI</name>
<keyword evidence="3" id="KW-1185">Reference proteome</keyword>
<sequence>MRRVQRERGREGRVHAHPLLATSRAWSKAPSVCRDGSSPPTPPGQQGGREQTPAEAIQARCTHHPAVLHLVGCTVVVVRGEATPWHMACRTLASYDTTPSVRAVGRLVRGQPVSGNVQLCSLYSLSLSFGRAQQRSAEISTLG</sequence>
<feature type="region of interest" description="Disordered" evidence="1">
    <location>
        <begin position="1"/>
        <end position="55"/>
    </location>
</feature>
<gene>
    <name evidence="2" type="ORF">K431DRAFT_155129</name>
</gene>
<reference evidence="2" key="1">
    <citation type="journal article" date="2020" name="Stud. Mycol.">
        <title>101 Dothideomycetes genomes: a test case for predicting lifestyles and emergence of pathogens.</title>
        <authorList>
            <person name="Haridas S."/>
            <person name="Albert R."/>
            <person name="Binder M."/>
            <person name="Bloem J."/>
            <person name="Labutti K."/>
            <person name="Salamov A."/>
            <person name="Andreopoulos B."/>
            <person name="Baker S."/>
            <person name="Barry K."/>
            <person name="Bills G."/>
            <person name="Bluhm B."/>
            <person name="Cannon C."/>
            <person name="Castanera R."/>
            <person name="Culley D."/>
            <person name="Daum C."/>
            <person name="Ezra D."/>
            <person name="Gonzalez J."/>
            <person name="Henrissat B."/>
            <person name="Kuo A."/>
            <person name="Liang C."/>
            <person name="Lipzen A."/>
            <person name="Lutzoni F."/>
            <person name="Magnuson J."/>
            <person name="Mondo S."/>
            <person name="Nolan M."/>
            <person name="Ohm R."/>
            <person name="Pangilinan J."/>
            <person name="Park H.-J."/>
            <person name="Ramirez L."/>
            <person name="Alfaro M."/>
            <person name="Sun H."/>
            <person name="Tritt A."/>
            <person name="Yoshinaga Y."/>
            <person name="Zwiers L.-H."/>
            <person name="Turgeon B."/>
            <person name="Goodwin S."/>
            <person name="Spatafora J."/>
            <person name="Crous P."/>
            <person name="Grigoriev I."/>
        </authorList>
    </citation>
    <scope>NUCLEOTIDE SEQUENCE</scope>
    <source>
        <strain evidence="2">CBS 116435</strain>
    </source>
</reference>
<dbReference type="EMBL" id="MU003772">
    <property type="protein sequence ID" value="KAF2724263.1"/>
    <property type="molecule type" value="Genomic_DNA"/>
</dbReference>
<dbReference type="AlphaFoldDB" id="A0A9P4QBQ4"/>
<accession>A0A9P4QBQ4</accession>
<comment type="caution">
    <text evidence="2">The sequence shown here is derived from an EMBL/GenBank/DDBJ whole genome shotgun (WGS) entry which is preliminary data.</text>
</comment>
<dbReference type="Proteomes" id="UP000799441">
    <property type="component" value="Unassembled WGS sequence"/>
</dbReference>
<feature type="compositionally biased region" description="Basic and acidic residues" evidence="1">
    <location>
        <begin position="1"/>
        <end position="14"/>
    </location>
</feature>
<evidence type="ECO:0000313" key="3">
    <source>
        <dbReference type="Proteomes" id="UP000799441"/>
    </source>
</evidence>
<protein>
    <submittedName>
        <fullName evidence="2">Uncharacterized protein</fullName>
    </submittedName>
</protein>
<proteinExistence type="predicted"/>